<dbReference type="Gene3D" id="3.40.50.300">
    <property type="entry name" value="P-loop containing nucleotide triphosphate hydrolases"/>
    <property type="match status" value="1"/>
</dbReference>
<feature type="binding site" evidence="8">
    <location>
        <begin position="125"/>
        <end position="128"/>
    </location>
    <ligand>
        <name>GTP</name>
        <dbReference type="ChEBI" id="CHEBI:37565"/>
    </ligand>
</feature>
<reference evidence="12" key="1">
    <citation type="submission" date="2015-09" db="EMBL/GenBank/DDBJ databases">
        <authorList>
            <person name="Sai Rama Sridatta P."/>
        </authorList>
    </citation>
    <scope>NUCLEOTIDE SEQUENCE [LARGE SCALE GENOMIC DNA]</scope>
</reference>
<accession>A0A4W6E1K4</accession>
<feature type="binding site" evidence="8">
    <location>
        <position position="69"/>
    </location>
    <ligand>
        <name>GTP</name>
        <dbReference type="ChEBI" id="CHEBI:37565"/>
    </ligand>
</feature>
<evidence type="ECO:0000256" key="3">
    <source>
        <dbReference type="ARBA" id="ARBA00023134"/>
    </source>
</evidence>
<dbReference type="Ensembl" id="ENSLCAT00010032609.1">
    <property type="protein sequence ID" value="ENSLCAP00010031883.1"/>
    <property type="gene ID" value="ENSLCAG00010014981.1"/>
</dbReference>
<dbReference type="GO" id="GO:0003924">
    <property type="term" value="F:GTPase activity"/>
    <property type="evidence" value="ECO:0007669"/>
    <property type="project" value="InterPro"/>
</dbReference>
<feature type="binding site" evidence="9">
    <location>
        <position position="43"/>
    </location>
    <ligand>
        <name>Mg(2+)</name>
        <dbReference type="ChEBI" id="CHEBI:18420"/>
    </ligand>
</feature>
<feature type="binding site" evidence="9">
    <location>
        <position position="26"/>
    </location>
    <ligand>
        <name>Mg(2+)</name>
        <dbReference type="ChEBI" id="CHEBI:18420"/>
    </ligand>
</feature>
<reference evidence="11" key="2">
    <citation type="submission" date="2025-08" db="UniProtKB">
        <authorList>
            <consortium name="Ensembl"/>
        </authorList>
    </citation>
    <scope>IDENTIFICATION</scope>
</reference>
<evidence type="ECO:0000256" key="4">
    <source>
        <dbReference type="ARBA" id="ARBA00054077"/>
    </source>
</evidence>
<dbReference type="InterPro" id="IPR005225">
    <property type="entry name" value="Small_GTP-bd"/>
</dbReference>
<dbReference type="Pfam" id="PF00025">
    <property type="entry name" value="Arf"/>
    <property type="match status" value="1"/>
</dbReference>
<dbReference type="InterPro" id="IPR027417">
    <property type="entry name" value="P-loop_NTPase"/>
</dbReference>
<keyword evidence="2 8" id="KW-0547">Nucleotide-binding</keyword>
<reference evidence="11" key="3">
    <citation type="submission" date="2025-09" db="UniProtKB">
        <authorList>
            <consortium name="Ensembl"/>
        </authorList>
    </citation>
    <scope>IDENTIFICATION</scope>
</reference>
<organism evidence="11 12">
    <name type="scientific">Lates calcarifer</name>
    <name type="common">Barramundi</name>
    <name type="synonym">Holocentrus calcarifer</name>
    <dbReference type="NCBI Taxonomy" id="8187"/>
    <lineage>
        <taxon>Eukaryota</taxon>
        <taxon>Metazoa</taxon>
        <taxon>Chordata</taxon>
        <taxon>Craniata</taxon>
        <taxon>Vertebrata</taxon>
        <taxon>Euteleostomi</taxon>
        <taxon>Actinopterygii</taxon>
        <taxon>Neopterygii</taxon>
        <taxon>Teleostei</taxon>
        <taxon>Neoteleostei</taxon>
        <taxon>Acanthomorphata</taxon>
        <taxon>Carangaria</taxon>
        <taxon>Carangaria incertae sedis</taxon>
        <taxon>Centropomidae</taxon>
        <taxon>Lates</taxon>
    </lineage>
</organism>
<dbReference type="PROSITE" id="PS51417">
    <property type="entry name" value="ARF"/>
    <property type="match status" value="1"/>
</dbReference>
<evidence type="ECO:0000256" key="10">
    <source>
        <dbReference type="RuleBase" id="RU003925"/>
    </source>
</evidence>
<dbReference type="FunCoup" id="A0A4W6E1K4">
    <property type="interactions" value="1010"/>
</dbReference>
<dbReference type="GO" id="GO:0030010">
    <property type="term" value="P:establishment of cell polarity"/>
    <property type="evidence" value="ECO:0007669"/>
    <property type="project" value="UniProtKB-ARBA"/>
</dbReference>
<dbReference type="CDD" id="cd04156">
    <property type="entry name" value="ARLTS1"/>
    <property type="match status" value="1"/>
</dbReference>
<dbReference type="FunFam" id="3.40.50.300:FF:000412">
    <property type="entry name" value="ADP-ribosylation factor 1"/>
    <property type="match status" value="1"/>
</dbReference>
<dbReference type="GO" id="GO:0046872">
    <property type="term" value="F:metal ion binding"/>
    <property type="evidence" value="ECO:0007669"/>
    <property type="project" value="UniProtKB-KW"/>
</dbReference>
<dbReference type="InterPro" id="IPR006689">
    <property type="entry name" value="Small_GTPase_ARF/SAR"/>
</dbReference>
<dbReference type="PRINTS" id="PR00328">
    <property type="entry name" value="SAR1GTPBP"/>
</dbReference>
<dbReference type="GO" id="GO:0005525">
    <property type="term" value="F:GTP binding"/>
    <property type="evidence" value="ECO:0007669"/>
    <property type="project" value="UniProtKB-KW"/>
</dbReference>
<sequence length="210" mass="23663">IFSIQSRPTQPEAQVLLLGLDNAGKSTLLYKLKHNACVSTVPTIGFNVEMLEARKNRKNVTLTMWDVGGQGKMREHWKSFHPDTAAVVFVVDSSDGKRLDEARRELENTLRSDQLSGRPLILLANKQDVNGALTATEIKDKFNLRKVCSGRDWFVQPCSASTGFGVEEAFRRARSYNTISLCILQETQDTMMCILRCIKTTAEYHRHTSN</sequence>
<dbReference type="InParanoid" id="A0A4W6E1K4"/>
<keyword evidence="9" id="KW-0460">Magnesium</keyword>
<evidence type="ECO:0000256" key="1">
    <source>
        <dbReference type="ARBA" id="ARBA00010290"/>
    </source>
</evidence>
<feature type="binding site" evidence="8">
    <location>
        <begin position="19"/>
        <end position="26"/>
    </location>
    <ligand>
        <name>GTP</name>
        <dbReference type="ChEBI" id="CHEBI:37565"/>
    </ligand>
</feature>
<dbReference type="Proteomes" id="UP000314980">
    <property type="component" value="Unassembled WGS sequence"/>
</dbReference>
<evidence type="ECO:0000256" key="9">
    <source>
        <dbReference type="PIRSR" id="PIRSR606689-2"/>
    </source>
</evidence>
<evidence type="ECO:0000256" key="8">
    <source>
        <dbReference type="PIRSR" id="PIRSR606689-1"/>
    </source>
</evidence>
<evidence type="ECO:0000256" key="7">
    <source>
        <dbReference type="ARBA" id="ARBA00077764"/>
    </source>
</evidence>
<keyword evidence="12" id="KW-1185">Reference proteome</keyword>
<comment type="function">
    <text evidence="4">GTPase that recruits MYO1E to MHC class II-containing vesicles via the effector protein ARL14EP and hence controls the movement of these vesicles along the actin cytoskeleton in dendritic cells.</text>
</comment>
<evidence type="ECO:0000313" key="12">
    <source>
        <dbReference type="Proteomes" id="UP000314980"/>
    </source>
</evidence>
<evidence type="ECO:0000256" key="2">
    <source>
        <dbReference type="ARBA" id="ARBA00022741"/>
    </source>
</evidence>
<dbReference type="GeneTree" id="ENSGT00940000165275"/>
<name>A0A4W6E1K4_LATCA</name>
<comment type="subunit">
    <text evidence="5">Interacts with ARL14EP.</text>
</comment>
<dbReference type="SMART" id="SM00175">
    <property type="entry name" value="RAB"/>
    <property type="match status" value="1"/>
</dbReference>
<dbReference type="PANTHER" id="PTHR11711">
    <property type="entry name" value="ADP RIBOSYLATION FACTOR-RELATED"/>
    <property type="match status" value="1"/>
</dbReference>
<evidence type="ECO:0000313" key="11">
    <source>
        <dbReference type="Ensembl" id="ENSLCAP00010031883.1"/>
    </source>
</evidence>
<comment type="similarity">
    <text evidence="1 10">Belongs to the small GTPase superfamily. Arf family.</text>
</comment>
<keyword evidence="3 8" id="KW-0342">GTP-binding</keyword>
<evidence type="ECO:0000256" key="6">
    <source>
        <dbReference type="ARBA" id="ARBA00072405"/>
    </source>
</evidence>
<dbReference type="SMART" id="SM00178">
    <property type="entry name" value="SAR"/>
    <property type="match status" value="1"/>
</dbReference>
<dbReference type="AlphaFoldDB" id="A0A4W6E1K4"/>
<keyword evidence="9" id="KW-0479">Metal-binding</keyword>
<protein>
    <recommendedName>
        <fullName evidence="6">ADP-ribosylation factor-like protein 14</fullName>
    </recommendedName>
    <alternativeName>
        <fullName evidence="7">ADP-ribosylation factor 7</fullName>
    </alternativeName>
</protein>
<dbReference type="SUPFAM" id="SSF52540">
    <property type="entry name" value="P-loop containing nucleoside triphosphate hydrolases"/>
    <property type="match status" value="1"/>
</dbReference>
<dbReference type="STRING" id="8187.ENSLCAP00010031883"/>
<proteinExistence type="inferred from homology"/>
<dbReference type="NCBIfam" id="TIGR00231">
    <property type="entry name" value="small_GTP"/>
    <property type="match status" value="1"/>
</dbReference>
<evidence type="ECO:0000256" key="5">
    <source>
        <dbReference type="ARBA" id="ARBA00061881"/>
    </source>
</evidence>
<dbReference type="SMART" id="SM00177">
    <property type="entry name" value="ARF"/>
    <property type="match status" value="1"/>
</dbReference>
<dbReference type="InterPro" id="IPR024156">
    <property type="entry name" value="Small_GTPase_ARF"/>
</dbReference>